<dbReference type="AlphaFoldDB" id="A0A7X3JR81"/>
<accession>A0A7X3JR81</accession>
<keyword evidence="1" id="KW-0255">Endonuclease</keyword>
<dbReference type="Proteomes" id="UP000440965">
    <property type="component" value="Unassembled WGS sequence"/>
</dbReference>
<evidence type="ECO:0000313" key="2">
    <source>
        <dbReference type="Proteomes" id="UP000440965"/>
    </source>
</evidence>
<evidence type="ECO:0000313" key="1">
    <source>
        <dbReference type="EMBL" id="MVF49822.1"/>
    </source>
</evidence>
<dbReference type="EMBL" id="WEIK01000008">
    <property type="protein sequence ID" value="MVF49822.1"/>
    <property type="molecule type" value="Genomic_DNA"/>
</dbReference>
<name>A0A7X3JR81_9PSED</name>
<keyword evidence="1" id="KW-0378">Hydrolase</keyword>
<organism evidence="1 2">
    <name type="scientific">Pseudomonas monteilii</name>
    <dbReference type="NCBI Taxonomy" id="76759"/>
    <lineage>
        <taxon>Bacteria</taxon>
        <taxon>Pseudomonadati</taxon>
        <taxon>Pseudomonadota</taxon>
        <taxon>Gammaproteobacteria</taxon>
        <taxon>Pseudomonadales</taxon>
        <taxon>Pseudomonadaceae</taxon>
        <taxon>Pseudomonas</taxon>
    </lineage>
</organism>
<keyword evidence="1" id="KW-0540">Nuclease</keyword>
<dbReference type="GO" id="GO:0009307">
    <property type="term" value="P:DNA restriction-modification system"/>
    <property type="evidence" value="ECO:0007669"/>
    <property type="project" value="InterPro"/>
</dbReference>
<dbReference type="InterPro" id="IPR007636">
    <property type="entry name" value="Restrct_endonuc_II_XhoI"/>
</dbReference>
<dbReference type="Pfam" id="PF04555">
    <property type="entry name" value="XhoI"/>
    <property type="match status" value="2"/>
</dbReference>
<protein>
    <submittedName>
        <fullName evidence="1">Restriction endonuclease</fullName>
    </submittedName>
</protein>
<proteinExistence type="predicted"/>
<sequence length="253" mass="28196">MNFDWLDERVKDAIGKFWTTRDGGKGVLAGKTLDAFVHIIEKTVQDSGLKDAKAYTGKNTSQLPGFFRPHKCWDVVVIDNGKLIAAVEFKSQVGSIGNNFNNRTEEVLGSSLDLRTAIEESAFGEDANIFTGYIIVVEDSAESRKTPNINMSYFPVMSGFLLDESARETSYIPREDTTYPRVKGISYIDRYDVMCKRLMMKGLYTATALIAAPKETPSNGSYTSISAQTSMQTFILKLAKHCEVIDNINQQKI</sequence>
<dbReference type="RefSeq" id="WP_128610145.1">
    <property type="nucleotide sequence ID" value="NZ_JBFUNT010000005.1"/>
</dbReference>
<dbReference type="GO" id="GO:0003677">
    <property type="term" value="F:DNA binding"/>
    <property type="evidence" value="ECO:0007669"/>
    <property type="project" value="InterPro"/>
</dbReference>
<dbReference type="GO" id="GO:0009036">
    <property type="term" value="F:type II site-specific deoxyribonuclease activity"/>
    <property type="evidence" value="ECO:0007669"/>
    <property type="project" value="InterPro"/>
</dbReference>
<comment type="caution">
    <text evidence="1">The sequence shown here is derived from an EMBL/GenBank/DDBJ whole genome shotgun (WGS) entry which is preliminary data.</text>
</comment>
<reference evidence="1 2" key="1">
    <citation type="submission" date="2019-10" db="EMBL/GenBank/DDBJ databases">
        <title>XDR Pseudomonas monteilii producing IMP-16 from LCR.</title>
        <authorList>
            <person name="Ballaben A."/>
            <person name="Doi Y."/>
        </authorList>
    </citation>
    <scope>NUCLEOTIDE SEQUENCE [LARGE SCALE GENOMIC DNA]</scope>
    <source>
        <strain evidence="1 2">597/14</strain>
    </source>
</reference>
<gene>
    <name evidence="1" type="ORF">F9Z43_10920</name>
</gene>